<dbReference type="STRING" id="35570.A0A1I8NN64"/>
<evidence type="ECO:0000313" key="2">
    <source>
        <dbReference type="EnsemblMetazoa" id="SCAU000543-PA"/>
    </source>
</evidence>
<reference evidence="2" key="1">
    <citation type="submission" date="2020-05" db="UniProtKB">
        <authorList>
            <consortium name="EnsemblMetazoa"/>
        </authorList>
    </citation>
    <scope>IDENTIFICATION</scope>
    <source>
        <strain evidence="2">USDA</strain>
    </source>
</reference>
<sequence>MTADNAAKLPPNVEIAIDTKAQKAAEKMLQSQRNLEIYNNFATPLSGTFLNLPAQSALIQCPSCGVLDMSEVHEEPKKMAEKCNSFLGCLFVSLCCCCCFNYSDPCGQRDTNHYCQNCHCYFGRSKRVPPIVIR</sequence>
<dbReference type="AlphaFoldDB" id="A0A1I8NN64"/>
<dbReference type="PROSITE" id="PS51837">
    <property type="entry name" value="LITAF"/>
    <property type="match status" value="1"/>
</dbReference>
<evidence type="ECO:0000259" key="1">
    <source>
        <dbReference type="PROSITE" id="PS51837"/>
    </source>
</evidence>
<protein>
    <recommendedName>
        <fullName evidence="1">LITAF domain-containing protein</fullName>
    </recommendedName>
</protein>
<evidence type="ECO:0000313" key="3">
    <source>
        <dbReference type="Proteomes" id="UP000095300"/>
    </source>
</evidence>
<dbReference type="Proteomes" id="UP000095300">
    <property type="component" value="Unassembled WGS sequence"/>
</dbReference>
<feature type="domain" description="LITAF" evidence="1">
    <location>
        <begin position="41"/>
        <end position="127"/>
    </location>
</feature>
<proteinExistence type="predicted"/>
<accession>A0A1I8NN64</accession>
<keyword evidence="3" id="KW-1185">Reference proteome</keyword>
<dbReference type="SMART" id="SM00714">
    <property type="entry name" value="LITAF"/>
    <property type="match status" value="1"/>
</dbReference>
<dbReference type="VEuPathDB" id="VectorBase:SCAU000543"/>
<dbReference type="OrthoDB" id="7912854at2759"/>
<dbReference type="EnsemblMetazoa" id="SCAU000543-RA">
    <property type="protein sequence ID" value="SCAU000543-PA"/>
    <property type="gene ID" value="SCAU000543"/>
</dbReference>
<dbReference type="Pfam" id="PF10601">
    <property type="entry name" value="zf-LITAF-like"/>
    <property type="match status" value="1"/>
</dbReference>
<organism evidence="2 3">
    <name type="scientific">Stomoxys calcitrans</name>
    <name type="common">Stable fly</name>
    <name type="synonym">Conops calcitrans</name>
    <dbReference type="NCBI Taxonomy" id="35570"/>
    <lineage>
        <taxon>Eukaryota</taxon>
        <taxon>Metazoa</taxon>
        <taxon>Ecdysozoa</taxon>
        <taxon>Arthropoda</taxon>
        <taxon>Hexapoda</taxon>
        <taxon>Insecta</taxon>
        <taxon>Pterygota</taxon>
        <taxon>Neoptera</taxon>
        <taxon>Endopterygota</taxon>
        <taxon>Diptera</taxon>
        <taxon>Brachycera</taxon>
        <taxon>Muscomorpha</taxon>
        <taxon>Muscoidea</taxon>
        <taxon>Muscidae</taxon>
        <taxon>Stomoxys</taxon>
    </lineage>
</organism>
<dbReference type="KEGG" id="scac:106090427"/>
<name>A0A1I8NN64_STOCA</name>
<dbReference type="InterPro" id="IPR006629">
    <property type="entry name" value="LITAF"/>
</dbReference>
<gene>
    <name evidence="2" type="primary">106090427</name>
</gene>